<dbReference type="PANTHER" id="PTHR41156:SF1">
    <property type="entry name" value="ZASP-LIKE MOTIF DOMAIN-CONTAINING PROTEIN"/>
    <property type="match status" value="1"/>
</dbReference>
<feature type="region of interest" description="Disordered" evidence="1">
    <location>
        <begin position="160"/>
        <end position="224"/>
    </location>
</feature>
<dbReference type="PANTHER" id="PTHR41156">
    <property type="entry name" value="AGAP006184-PA"/>
    <property type="match status" value="1"/>
</dbReference>
<feature type="compositionally biased region" description="Pro residues" evidence="1">
    <location>
        <begin position="443"/>
        <end position="457"/>
    </location>
</feature>
<feature type="region of interest" description="Disordered" evidence="1">
    <location>
        <begin position="1"/>
        <end position="20"/>
    </location>
</feature>
<dbReference type="Proteomes" id="UP001152798">
    <property type="component" value="Chromosome 6"/>
</dbReference>
<gene>
    <name evidence="2" type="ORF">NEZAVI_LOCUS13672</name>
</gene>
<feature type="compositionally biased region" description="Polar residues" evidence="1">
    <location>
        <begin position="284"/>
        <end position="303"/>
    </location>
</feature>
<evidence type="ECO:0000256" key="1">
    <source>
        <dbReference type="SAM" id="MobiDB-lite"/>
    </source>
</evidence>
<feature type="region of interest" description="Disordered" evidence="1">
    <location>
        <begin position="260"/>
        <end position="461"/>
    </location>
</feature>
<feature type="compositionally biased region" description="Basic and acidic residues" evidence="1">
    <location>
        <begin position="172"/>
        <end position="185"/>
    </location>
</feature>
<dbReference type="AlphaFoldDB" id="A0A9P0MUF5"/>
<evidence type="ECO:0000313" key="2">
    <source>
        <dbReference type="EMBL" id="CAH1405459.1"/>
    </source>
</evidence>
<name>A0A9P0MUF5_NEZVI</name>
<proteinExistence type="predicted"/>
<evidence type="ECO:0000313" key="3">
    <source>
        <dbReference type="Proteomes" id="UP001152798"/>
    </source>
</evidence>
<feature type="region of interest" description="Disordered" evidence="1">
    <location>
        <begin position="491"/>
        <end position="511"/>
    </location>
</feature>
<dbReference type="OrthoDB" id="6372047at2759"/>
<feature type="compositionally biased region" description="Basic and acidic residues" evidence="1">
    <location>
        <begin position="304"/>
        <end position="316"/>
    </location>
</feature>
<feature type="compositionally biased region" description="Low complexity" evidence="1">
    <location>
        <begin position="412"/>
        <end position="429"/>
    </location>
</feature>
<feature type="compositionally biased region" description="Polar residues" evidence="1">
    <location>
        <begin position="379"/>
        <end position="411"/>
    </location>
</feature>
<dbReference type="EMBL" id="OV725082">
    <property type="protein sequence ID" value="CAH1405459.1"/>
    <property type="molecule type" value="Genomic_DNA"/>
</dbReference>
<reference evidence="2" key="1">
    <citation type="submission" date="2022-01" db="EMBL/GenBank/DDBJ databases">
        <authorList>
            <person name="King R."/>
        </authorList>
    </citation>
    <scope>NUCLEOTIDE SEQUENCE</scope>
</reference>
<accession>A0A9P0MUF5</accession>
<sequence length="604" mass="68444">MSRMRQTHTSTNTINHHDHESNLDALLEDLQTTVSRSNSQLNLNGGTVTTGYREVRRTVTDGTPHGTMSEYQIEYMNPANSTHHLVESTHHNGQQSQRNAASYKEYQYSTSERNVRSDAKLKQNISELDSLLDDLNTAQKKNFSENTTLTRNISGIDAGLLEPVQSSTPHNRIVEQKHYREERVNRGRSSSPRRELVFTGPRSRDPSPIGREQQWDQGPPGVRQQQFYRYEKTTSTRTSGPNYIQELNNSFEPNQTLRSNLAIEDSSLRGRSPSPGGNRIEYHYSNNTTNIRDNTPLYSNEKVTNYRDNRDHETTREYSPQRYTTGKTTNSYSYSSTNKDVRSSEVPRSPPPPHRSPSPVTFQQPPLPAAPKRSGPYNYDNQPPQSPQLPQKFSPSDPTNRLTYNVSQQPQTTVSTYKYSSTTTNNYSVGSQGGYPGEEAPLLPRPFPTPSPTPEQQPPKKLDDLMATFSDSQRAELRNRHNTTTTTLHRYDSDRSNQALIPNGGYDREREKEKEKFIEKDKTIIKKEESKNVEGPPVYYPPGVELFSKKEEAMSQQQSGGGMYKAKAKYEYEAKSKSKHKESSGKAVVPVCLPVCCAMPCTIM</sequence>
<protein>
    <submittedName>
        <fullName evidence="2">Uncharacterized protein</fullName>
    </submittedName>
</protein>
<feature type="compositionally biased region" description="Low complexity" evidence="1">
    <location>
        <begin position="323"/>
        <end position="338"/>
    </location>
</feature>
<organism evidence="2 3">
    <name type="scientific">Nezara viridula</name>
    <name type="common">Southern green stink bug</name>
    <name type="synonym">Cimex viridulus</name>
    <dbReference type="NCBI Taxonomy" id="85310"/>
    <lineage>
        <taxon>Eukaryota</taxon>
        <taxon>Metazoa</taxon>
        <taxon>Ecdysozoa</taxon>
        <taxon>Arthropoda</taxon>
        <taxon>Hexapoda</taxon>
        <taxon>Insecta</taxon>
        <taxon>Pterygota</taxon>
        <taxon>Neoptera</taxon>
        <taxon>Paraneoptera</taxon>
        <taxon>Hemiptera</taxon>
        <taxon>Heteroptera</taxon>
        <taxon>Panheteroptera</taxon>
        <taxon>Pentatomomorpha</taxon>
        <taxon>Pentatomoidea</taxon>
        <taxon>Pentatomidae</taxon>
        <taxon>Pentatominae</taxon>
        <taxon>Nezara</taxon>
    </lineage>
</organism>
<keyword evidence="3" id="KW-1185">Reference proteome</keyword>